<dbReference type="PANTHER" id="PTHR11780">
    <property type="entry name" value="NADH-UBIQUINONE OXIDOREDUCTASE FLAVOPROTEIN 1 NDUFV1"/>
    <property type="match status" value="1"/>
</dbReference>
<keyword evidence="2" id="KW-1185">Reference proteome</keyword>
<accession>A0AAY4A8Q7</accession>
<dbReference type="Gene3D" id="3.40.50.11540">
    <property type="entry name" value="NADH-ubiquinone oxidoreductase 51kDa subunit"/>
    <property type="match status" value="1"/>
</dbReference>
<dbReference type="GO" id="GO:0006120">
    <property type="term" value="P:mitochondrial electron transport, NADH to ubiquinone"/>
    <property type="evidence" value="ECO:0007669"/>
    <property type="project" value="TreeGrafter"/>
</dbReference>
<evidence type="ECO:0000313" key="1">
    <source>
        <dbReference type="Ensembl" id="ENSDCDP00010005214.1"/>
    </source>
</evidence>
<dbReference type="AlphaFoldDB" id="A0AAY4A8Q7"/>
<evidence type="ECO:0000313" key="2">
    <source>
        <dbReference type="Proteomes" id="UP000694580"/>
    </source>
</evidence>
<reference evidence="1" key="2">
    <citation type="submission" date="2025-08" db="UniProtKB">
        <authorList>
            <consortium name="Ensembl"/>
        </authorList>
    </citation>
    <scope>IDENTIFICATION</scope>
</reference>
<proteinExistence type="predicted"/>
<dbReference type="SUPFAM" id="SSF142019">
    <property type="entry name" value="Nqo1 FMN-binding domain-like"/>
    <property type="match status" value="1"/>
</dbReference>
<protein>
    <submittedName>
        <fullName evidence="1">Uncharacterized protein</fullName>
    </submittedName>
</protein>
<reference evidence="1" key="3">
    <citation type="submission" date="2025-09" db="UniProtKB">
        <authorList>
            <consortium name="Ensembl"/>
        </authorList>
    </citation>
    <scope>IDENTIFICATION</scope>
</reference>
<dbReference type="PANTHER" id="PTHR11780:SF10">
    <property type="entry name" value="NADH DEHYDROGENASE [UBIQUINONE] FLAVOPROTEIN 1, MITOCHONDRIAL"/>
    <property type="match status" value="1"/>
</dbReference>
<dbReference type="Proteomes" id="UP000694580">
    <property type="component" value="Chromosome 5"/>
</dbReference>
<dbReference type="GO" id="GO:0005739">
    <property type="term" value="C:mitochondrion"/>
    <property type="evidence" value="ECO:0007669"/>
    <property type="project" value="GOC"/>
</dbReference>
<name>A0AAY4A8Q7_9TELE</name>
<dbReference type="InterPro" id="IPR037225">
    <property type="entry name" value="Nuo51_FMN-bd_sf"/>
</dbReference>
<reference evidence="1 2" key="1">
    <citation type="submission" date="2020-06" db="EMBL/GenBank/DDBJ databases">
        <authorList>
            <consortium name="Wellcome Sanger Institute Data Sharing"/>
        </authorList>
    </citation>
    <scope>NUCLEOTIDE SEQUENCE [LARGE SCALE GENOMIC DNA]</scope>
</reference>
<organism evidence="1 2">
    <name type="scientific">Denticeps clupeoides</name>
    <name type="common">denticle herring</name>
    <dbReference type="NCBI Taxonomy" id="299321"/>
    <lineage>
        <taxon>Eukaryota</taxon>
        <taxon>Metazoa</taxon>
        <taxon>Chordata</taxon>
        <taxon>Craniata</taxon>
        <taxon>Vertebrata</taxon>
        <taxon>Euteleostomi</taxon>
        <taxon>Actinopterygii</taxon>
        <taxon>Neopterygii</taxon>
        <taxon>Teleostei</taxon>
        <taxon>Clupei</taxon>
        <taxon>Clupeiformes</taxon>
        <taxon>Denticipitoidei</taxon>
        <taxon>Denticipitidae</taxon>
        <taxon>Denticeps</taxon>
    </lineage>
</organism>
<dbReference type="Ensembl" id="ENSDCDT00010005399.1">
    <property type="protein sequence ID" value="ENSDCDP00010005214.1"/>
    <property type="gene ID" value="ENSDCDG00010002301.1"/>
</dbReference>
<sequence>ERRRRHLLHVLRTVCERRTTFGPLSDRDRIVTSLYGLDVEGALRRGDWYQTEEVLLRGRGGAGFPTAMKWSFMNKPSDGRSLFGLSRTPKGSFLVLYCCS</sequence>
<dbReference type="InterPro" id="IPR050837">
    <property type="entry name" value="ComplexI_51kDa_subunit"/>
</dbReference>